<dbReference type="Pfam" id="PF00550">
    <property type="entry name" value="PP-binding"/>
    <property type="match status" value="1"/>
</dbReference>
<evidence type="ECO:0000313" key="2">
    <source>
        <dbReference type="EMBL" id="PFL56259.1"/>
    </source>
</evidence>
<dbReference type="RefSeq" id="WP_098556975.1">
    <property type="nucleotide sequence ID" value="NZ_NUXH01000131.1"/>
</dbReference>
<sequence>MKQNILAVMERLLTKQDFQNLCENYDALKEVKVFKLGIDSIRVMKLVLEVTKEFNITIDFTTLDLKNFETIQKIEAYIEGSNNK</sequence>
<dbReference type="Proteomes" id="UP000222851">
    <property type="component" value="Unassembled WGS sequence"/>
</dbReference>
<dbReference type="InterPro" id="IPR036736">
    <property type="entry name" value="ACP-like_sf"/>
</dbReference>
<dbReference type="InterPro" id="IPR009081">
    <property type="entry name" value="PP-bd_ACP"/>
</dbReference>
<accession>A0A2B0WJQ6</accession>
<dbReference type="SUPFAM" id="SSF47336">
    <property type="entry name" value="ACP-like"/>
    <property type="match status" value="1"/>
</dbReference>
<reference evidence="2 3" key="1">
    <citation type="submission" date="2017-09" db="EMBL/GenBank/DDBJ databases">
        <title>Large-scale bioinformatics analysis of Bacillus genomes uncovers conserved roles of natural products in bacterial physiology.</title>
        <authorList>
            <consortium name="Agbiome Team Llc"/>
            <person name="Bleich R.M."/>
            <person name="Grubbs K.J."/>
            <person name="Santa Maria K.C."/>
            <person name="Allen S.E."/>
            <person name="Farag S."/>
            <person name="Shank E.A."/>
            <person name="Bowers A."/>
        </authorList>
    </citation>
    <scope>NUCLEOTIDE SEQUENCE [LARGE SCALE GENOMIC DNA]</scope>
    <source>
        <strain evidence="2 3">AFS081271</strain>
    </source>
</reference>
<name>A0A2B0WJQ6_BACAN</name>
<organism evidence="2 3">
    <name type="scientific">Bacillus anthracis</name>
    <name type="common">anthrax bacterium</name>
    <dbReference type="NCBI Taxonomy" id="1392"/>
    <lineage>
        <taxon>Bacteria</taxon>
        <taxon>Bacillati</taxon>
        <taxon>Bacillota</taxon>
        <taxon>Bacilli</taxon>
        <taxon>Bacillales</taxon>
        <taxon>Bacillaceae</taxon>
        <taxon>Bacillus</taxon>
        <taxon>Bacillus cereus group</taxon>
    </lineage>
</organism>
<protein>
    <recommendedName>
        <fullName evidence="1">Carrier domain-containing protein</fullName>
    </recommendedName>
</protein>
<evidence type="ECO:0000259" key="1">
    <source>
        <dbReference type="PROSITE" id="PS50075"/>
    </source>
</evidence>
<gene>
    <name evidence="2" type="ORF">COJ30_25370</name>
</gene>
<dbReference type="AlphaFoldDB" id="A0A2B0WJQ6"/>
<feature type="domain" description="Carrier" evidence="1">
    <location>
        <begin position="3"/>
        <end position="82"/>
    </location>
</feature>
<evidence type="ECO:0000313" key="3">
    <source>
        <dbReference type="Proteomes" id="UP000222851"/>
    </source>
</evidence>
<dbReference type="Gene3D" id="1.10.1200.10">
    <property type="entry name" value="ACP-like"/>
    <property type="match status" value="1"/>
</dbReference>
<dbReference type="PROSITE" id="PS50075">
    <property type="entry name" value="CARRIER"/>
    <property type="match status" value="1"/>
</dbReference>
<dbReference type="EMBL" id="NUXH01000131">
    <property type="protein sequence ID" value="PFL56259.1"/>
    <property type="molecule type" value="Genomic_DNA"/>
</dbReference>
<comment type="caution">
    <text evidence="2">The sequence shown here is derived from an EMBL/GenBank/DDBJ whole genome shotgun (WGS) entry which is preliminary data.</text>
</comment>
<proteinExistence type="predicted"/>